<dbReference type="GO" id="GO:0033890">
    <property type="term" value="F:ribonuclease D activity"/>
    <property type="evidence" value="ECO:0007669"/>
    <property type="project" value="UniProtKB-EC"/>
</dbReference>
<dbReference type="GO" id="GO:0008408">
    <property type="term" value="F:3'-5' exonuclease activity"/>
    <property type="evidence" value="ECO:0007669"/>
    <property type="project" value="InterPro"/>
</dbReference>
<dbReference type="InterPro" id="IPR051086">
    <property type="entry name" value="RNase_D-like"/>
</dbReference>
<evidence type="ECO:0000259" key="6">
    <source>
        <dbReference type="PROSITE" id="PS50967"/>
    </source>
</evidence>
<dbReference type="AlphaFoldDB" id="A0A410H4G0"/>
<dbReference type="Gene3D" id="3.30.420.10">
    <property type="entry name" value="Ribonuclease H-like superfamily/Ribonuclease H"/>
    <property type="match status" value="1"/>
</dbReference>
<dbReference type="Pfam" id="PF00570">
    <property type="entry name" value="HRDC"/>
    <property type="match status" value="1"/>
</dbReference>
<keyword evidence="8" id="KW-1185">Reference proteome</keyword>
<dbReference type="InterPro" id="IPR044876">
    <property type="entry name" value="HRDC_dom_sf"/>
</dbReference>
<evidence type="ECO:0000313" key="8">
    <source>
        <dbReference type="Proteomes" id="UP000285478"/>
    </source>
</evidence>
<dbReference type="GO" id="GO:0003676">
    <property type="term" value="F:nucleic acid binding"/>
    <property type="evidence" value="ECO:0007669"/>
    <property type="project" value="InterPro"/>
</dbReference>
<sequence length="382" mass="43511">MTYTFIDTQADLSAFCKLIEADGWFAIDTEFVRTDTYFPKLCLIQIQSRSGHAAIIDPMAFDALEPLWQLLENPNIRKVFHSARQDIEVLYQVSGRMPEAIYDTQIAGVFLGFGDLAGLAKVIKAELDIELEKDQTRTDWSRRPLTDKQLEYAINDVRYLAPLYERYLDKLTEAQQAALTEDFEALLNEDLYRLAPENAADKIKAVQKLPRKAQAIAYRLAEWRELYAINHNKPKRWVLSDDALVAIAKRPPKAREALYKVPNIKSSSVKNFGDEWIEIIDEVFANPDAWPETANKPAPATPQEDIFINIGFALLQQVAQDYHINPPNIAGKTDLLHLIRHPDNTLSGWRHALFGQPFTDFLNSKGGLAVEDNRLIQKTFIP</sequence>
<dbReference type="InterPro" id="IPR036397">
    <property type="entry name" value="RNaseH_sf"/>
</dbReference>
<dbReference type="Proteomes" id="UP000285478">
    <property type="component" value="Chromosome"/>
</dbReference>
<protein>
    <submittedName>
        <fullName evidence="7">Ribonuclease D</fullName>
        <ecNumber evidence="7">3.1.13.5</ecNumber>
    </submittedName>
</protein>
<dbReference type="InterPro" id="IPR002562">
    <property type="entry name" value="3'-5'_exonuclease_dom"/>
</dbReference>
<keyword evidence="1" id="KW-0963">Cytoplasm</keyword>
<dbReference type="Pfam" id="PF01612">
    <property type="entry name" value="DNA_pol_A_exo1"/>
    <property type="match status" value="1"/>
</dbReference>
<dbReference type="CDD" id="cd06142">
    <property type="entry name" value="RNaseD_exo"/>
    <property type="match status" value="1"/>
</dbReference>
<proteinExistence type="predicted"/>
<evidence type="ECO:0000313" key="7">
    <source>
        <dbReference type="EMBL" id="QAB15700.1"/>
    </source>
</evidence>
<dbReference type="NCBIfam" id="TIGR01388">
    <property type="entry name" value="rnd"/>
    <property type="match status" value="1"/>
</dbReference>
<keyword evidence="3" id="KW-0540">Nuclease</keyword>
<dbReference type="PANTHER" id="PTHR47649">
    <property type="entry name" value="RIBONUCLEASE D"/>
    <property type="match status" value="1"/>
</dbReference>
<dbReference type="SMART" id="SM00474">
    <property type="entry name" value="35EXOc"/>
    <property type="match status" value="1"/>
</dbReference>
<dbReference type="InterPro" id="IPR006292">
    <property type="entry name" value="RNase_D"/>
</dbReference>
<evidence type="ECO:0000256" key="5">
    <source>
        <dbReference type="ARBA" id="ARBA00022839"/>
    </source>
</evidence>
<organism evidence="7 8">
    <name type="scientific">Hydrogenovibrio thermophilus</name>
    <dbReference type="NCBI Taxonomy" id="265883"/>
    <lineage>
        <taxon>Bacteria</taxon>
        <taxon>Pseudomonadati</taxon>
        <taxon>Pseudomonadota</taxon>
        <taxon>Gammaproteobacteria</taxon>
        <taxon>Thiotrichales</taxon>
        <taxon>Piscirickettsiaceae</taxon>
        <taxon>Hydrogenovibrio</taxon>
    </lineage>
</organism>
<keyword evidence="5" id="KW-0269">Exonuclease</keyword>
<name>A0A410H4G0_9GAMM</name>
<dbReference type="SUPFAM" id="SSF47819">
    <property type="entry name" value="HRDC-like"/>
    <property type="match status" value="2"/>
</dbReference>
<dbReference type="RefSeq" id="WP_128385097.1">
    <property type="nucleotide sequence ID" value="NZ_CP035033.1"/>
</dbReference>
<dbReference type="PROSITE" id="PS50967">
    <property type="entry name" value="HRDC"/>
    <property type="match status" value="1"/>
</dbReference>
<evidence type="ECO:0000256" key="3">
    <source>
        <dbReference type="ARBA" id="ARBA00022722"/>
    </source>
</evidence>
<dbReference type="GO" id="GO:0008033">
    <property type="term" value="P:tRNA processing"/>
    <property type="evidence" value="ECO:0007669"/>
    <property type="project" value="UniProtKB-KW"/>
</dbReference>
<dbReference type="SUPFAM" id="SSF53098">
    <property type="entry name" value="Ribonuclease H-like"/>
    <property type="match status" value="1"/>
</dbReference>
<dbReference type="GO" id="GO:0000166">
    <property type="term" value="F:nucleotide binding"/>
    <property type="evidence" value="ECO:0007669"/>
    <property type="project" value="InterPro"/>
</dbReference>
<reference evidence="7 8" key="1">
    <citation type="journal article" date="2018" name="Environ. Microbiol.">
        <title>Genomes of ubiquitous marine and hypersaline Hydrogenovibrio, Thiomicrorhabdus and Thiomicrospira spp. encode a diversity of mechanisms to sustain chemolithoautotrophy in heterogeneous environments.</title>
        <authorList>
            <person name="Scott K.M."/>
            <person name="Williams J."/>
            <person name="Porter C.M.B."/>
            <person name="Russel S."/>
            <person name="Harmer T.L."/>
            <person name="Paul J.H."/>
            <person name="Antonen K.M."/>
            <person name="Bridges M.K."/>
            <person name="Camper G.J."/>
            <person name="Campla C.K."/>
            <person name="Casella L.G."/>
            <person name="Chase E."/>
            <person name="Conrad J.W."/>
            <person name="Cruz M.C."/>
            <person name="Dunlap D.S."/>
            <person name="Duran L."/>
            <person name="Fahsbender E.M."/>
            <person name="Goldsmith D.B."/>
            <person name="Keeley R.F."/>
            <person name="Kondoff M.R."/>
            <person name="Kussy B.I."/>
            <person name="Lane M.K."/>
            <person name="Lawler S."/>
            <person name="Leigh B.A."/>
            <person name="Lewis C."/>
            <person name="Lostal L.M."/>
            <person name="Marking D."/>
            <person name="Mancera P.A."/>
            <person name="McClenthan E.C."/>
            <person name="McIntyre E.A."/>
            <person name="Mine J.A."/>
            <person name="Modi S."/>
            <person name="Moore B.D."/>
            <person name="Morgan W.A."/>
            <person name="Nelson K.M."/>
            <person name="Nguyen K.N."/>
            <person name="Ogburn N."/>
            <person name="Parrino D.G."/>
            <person name="Pedapudi A.D."/>
            <person name="Pelham R.P."/>
            <person name="Preece A.M."/>
            <person name="Rampersad E.A."/>
            <person name="Richardson J.C."/>
            <person name="Rodgers C.M."/>
            <person name="Schaffer B.L."/>
            <person name="Sheridan N.E."/>
            <person name="Solone M.R."/>
            <person name="Staley Z.R."/>
            <person name="Tabuchi M."/>
            <person name="Waide R.J."/>
            <person name="Wanjugi P.W."/>
            <person name="Young S."/>
            <person name="Clum A."/>
            <person name="Daum C."/>
            <person name="Huntemann M."/>
            <person name="Ivanova N."/>
            <person name="Kyrpides N."/>
            <person name="Mikhailova N."/>
            <person name="Palaniappan K."/>
            <person name="Pillay M."/>
            <person name="Reddy T.B.K."/>
            <person name="Shapiro N."/>
            <person name="Stamatis D."/>
            <person name="Varghese N."/>
            <person name="Woyke T."/>
            <person name="Boden R."/>
            <person name="Freyermuth S.K."/>
            <person name="Kerfeld C.A."/>
        </authorList>
    </citation>
    <scope>NUCLEOTIDE SEQUENCE [LARGE SCALE GENOMIC DNA]</scope>
    <source>
        <strain evidence="7 8">JR-2</strain>
    </source>
</reference>
<dbReference type="PANTHER" id="PTHR47649:SF1">
    <property type="entry name" value="RIBONUCLEASE D"/>
    <property type="match status" value="1"/>
</dbReference>
<accession>A0A410H4G0</accession>
<evidence type="ECO:0000256" key="1">
    <source>
        <dbReference type="ARBA" id="ARBA00022490"/>
    </source>
</evidence>
<evidence type="ECO:0000256" key="4">
    <source>
        <dbReference type="ARBA" id="ARBA00022801"/>
    </source>
</evidence>
<dbReference type="EMBL" id="CP035033">
    <property type="protein sequence ID" value="QAB15700.1"/>
    <property type="molecule type" value="Genomic_DNA"/>
</dbReference>
<keyword evidence="2" id="KW-0819">tRNA processing</keyword>
<dbReference type="InterPro" id="IPR012337">
    <property type="entry name" value="RNaseH-like_sf"/>
</dbReference>
<feature type="domain" description="HRDC" evidence="6">
    <location>
        <begin position="210"/>
        <end position="290"/>
    </location>
</feature>
<evidence type="ECO:0000256" key="2">
    <source>
        <dbReference type="ARBA" id="ARBA00022694"/>
    </source>
</evidence>
<dbReference type="Gene3D" id="1.10.150.80">
    <property type="entry name" value="HRDC domain"/>
    <property type="match status" value="1"/>
</dbReference>
<gene>
    <name evidence="7" type="primary">rnd</name>
    <name evidence="7" type="ORF">EPV75_08485</name>
</gene>
<keyword evidence="4 7" id="KW-0378">Hydrolase</keyword>
<dbReference type="EC" id="3.1.13.5" evidence="7"/>
<dbReference type="InterPro" id="IPR010997">
    <property type="entry name" value="HRDC-like_sf"/>
</dbReference>
<dbReference type="InterPro" id="IPR002121">
    <property type="entry name" value="HRDC_dom"/>
</dbReference>
<dbReference type="KEGG" id="htr:EPV75_08485"/>